<dbReference type="InterPro" id="IPR005494">
    <property type="entry name" value="GSPS_pre-ATP-grasp-like_dom"/>
</dbReference>
<dbReference type="Proteomes" id="UP000005435">
    <property type="component" value="Chromosome"/>
</dbReference>
<evidence type="ECO:0000313" key="7">
    <source>
        <dbReference type="EMBL" id="AEV69873.1"/>
    </source>
</evidence>
<dbReference type="GO" id="GO:0046872">
    <property type="term" value="F:metal ion binding"/>
    <property type="evidence" value="ECO:0007669"/>
    <property type="project" value="UniProtKB-KW"/>
</dbReference>
<keyword evidence="1" id="KW-0436">Ligase</keyword>
<reference evidence="7 8" key="2">
    <citation type="journal article" date="2012" name="Stand. Genomic Sci.">
        <title>Complete Genome Sequence of Clostridium clariflavum DSM 19732.</title>
        <authorList>
            <person name="Izquierdo J.A."/>
            <person name="Goodwin L."/>
            <person name="Davenport K.W."/>
            <person name="Teshima H."/>
            <person name="Bruce D."/>
            <person name="Detter C."/>
            <person name="Tapia R."/>
            <person name="Han S."/>
            <person name="Land M."/>
            <person name="Hauser L."/>
            <person name="Jeffries C.D."/>
            <person name="Han J."/>
            <person name="Pitluck S."/>
            <person name="Nolan M."/>
            <person name="Chen A."/>
            <person name="Huntemann M."/>
            <person name="Mavromatis K."/>
            <person name="Mikhailova N."/>
            <person name="Liolios K."/>
            <person name="Woyke T."/>
            <person name="Lynd L.R."/>
        </authorList>
    </citation>
    <scope>NUCLEOTIDE SEQUENCE [LARGE SCALE GENOMIC DNA]</scope>
    <source>
        <strain evidence="8">DSM 19732 / NBRC 101661 / EBR45</strain>
    </source>
</reference>
<protein>
    <submittedName>
        <fullName evidence="7">Glutathionylspermidine synthase</fullName>
    </submittedName>
</protein>
<dbReference type="AlphaFoldDB" id="G8LXF5"/>
<dbReference type="eggNOG" id="COG0754">
    <property type="taxonomic scope" value="Bacteria"/>
</dbReference>
<keyword evidence="5" id="KW-0460">Magnesium</keyword>
<dbReference type="SUPFAM" id="SSF56059">
    <property type="entry name" value="Glutathione synthetase ATP-binding domain-like"/>
    <property type="match status" value="1"/>
</dbReference>
<evidence type="ECO:0000256" key="1">
    <source>
        <dbReference type="ARBA" id="ARBA00022598"/>
    </source>
</evidence>
<proteinExistence type="predicted"/>
<evidence type="ECO:0000256" key="2">
    <source>
        <dbReference type="ARBA" id="ARBA00022723"/>
    </source>
</evidence>
<dbReference type="STRING" id="720554.Clocl_3375"/>
<name>G8LXF5_ACECE</name>
<keyword evidence="8" id="KW-1185">Reference proteome</keyword>
<dbReference type="Pfam" id="PF03738">
    <property type="entry name" value="GSP_synth"/>
    <property type="match status" value="1"/>
</dbReference>
<dbReference type="GO" id="GO:0005524">
    <property type="term" value="F:ATP binding"/>
    <property type="evidence" value="ECO:0007669"/>
    <property type="project" value="UniProtKB-KW"/>
</dbReference>
<sequence length="409" mass="46648">MKNGIELASIPNEQYSEYRYNVIFKAYKWDPQVGDHNTIAKHAVLMEQETARQLETWAEQLSAETMQMEEALIHRQELAKKLSLPRKIIKNLFRLSSYERNQNIRLMRFDFHPTTDGWAISEVNSDVPGGLAEASVLPKIACQYFPGYEPHRHVGDSIFQAFSEKVKRNGVIALVHATSYSDDRQVMEFLSDYFQAYGYGTVFAAPDHIAWKDNKAICIIEGKEGFIDGIVRFFPLEWLPNLPRRANWQGYFDCLTPSCNHPVAIFTQSKRLPLVWDELGVDVSTWKKLLPETRDPKSIKKQDNDWIYKPALGRVGEGISIREAITEKELKIIEKIAHRGHGSWIAQRKFASQPLTDINGETFHLCVGVFTVDGKSAGFYGRISPYPRIDDRAKDIPILVSKGGKTIEG</sequence>
<evidence type="ECO:0000313" key="8">
    <source>
        <dbReference type="Proteomes" id="UP000005435"/>
    </source>
</evidence>
<evidence type="ECO:0000256" key="3">
    <source>
        <dbReference type="ARBA" id="ARBA00022741"/>
    </source>
</evidence>
<evidence type="ECO:0000256" key="5">
    <source>
        <dbReference type="ARBA" id="ARBA00022842"/>
    </source>
</evidence>
<keyword evidence="3" id="KW-0547">Nucleotide-binding</keyword>
<keyword evidence="2" id="KW-0479">Metal-binding</keyword>
<accession>G8LXF5</accession>
<keyword evidence="4" id="KW-0067">ATP-binding</keyword>
<organism evidence="7 8">
    <name type="scientific">Acetivibrio clariflavus (strain DSM 19732 / NBRC 101661 / EBR45)</name>
    <name type="common">Clostridium clariflavum</name>
    <dbReference type="NCBI Taxonomy" id="720554"/>
    <lineage>
        <taxon>Bacteria</taxon>
        <taxon>Bacillati</taxon>
        <taxon>Bacillota</taxon>
        <taxon>Clostridia</taxon>
        <taxon>Eubacteriales</taxon>
        <taxon>Oscillospiraceae</taxon>
        <taxon>Acetivibrio</taxon>
    </lineage>
</organism>
<dbReference type="KEGG" id="ccl:Clocl_3375"/>
<gene>
    <name evidence="7" type="ordered locus">Clocl_3375</name>
</gene>
<feature type="domain" description="Glutathionylspermidine synthase pre-ATP-grasp-like" evidence="6">
    <location>
        <begin position="42"/>
        <end position="394"/>
    </location>
</feature>
<dbReference type="HOGENOM" id="CLU_672125_0_0_9"/>
<evidence type="ECO:0000256" key="4">
    <source>
        <dbReference type="ARBA" id="ARBA00022840"/>
    </source>
</evidence>
<dbReference type="EMBL" id="CP003065">
    <property type="protein sequence ID" value="AEV69873.1"/>
    <property type="molecule type" value="Genomic_DNA"/>
</dbReference>
<dbReference type="RefSeq" id="WP_014256405.1">
    <property type="nucleotide sequence ID" value="NC_016627.1"/>
</dbReference>
<dbReference type="OrthoDB" id="9765517at2"/>
<reference evidence="8" key="1">
    <citation type="submission" date="2011-12" db="EMBL/GenBank/DDBJ databases">
        <title>Complete sequence of Clostridium clariflavum DSM 19732.</title>
        <authorList>
            <consortium name="US DOE Joint Genome Institute"/>
            <person name="Lucas S."/>
            <person name="Han J."/>
            <person name="Lapidus A."/>
            <person name="Cheng J.-F."/>
            <person name="Goodwin L."/>
            <person name="Pitluck S."/>
            <person name="Peters L."/>
            <person name="Teshima H."/>
            <person name="Detter J.C."/>
            <person name="Han C."/>
            <person name="Tapia R."/>
            <person name="Land M."/>
            <person name="Hauser L."/>
            <person name="Kyrpides N."/>
            <person name="Ivanova N."/>
            <person name="Pagani I."/>
            <person name="Kitzmiller T."/>
            <person name="Lynd L."/>
            <person name="Izquierdo J."/>
            <person name="Woyke T."/>
        </authorList>
    </citation>
    <scope>NUCLEOTIDE SEQUENCE [LARGE SCALE GENOMIC DNA]</scope>
    <source>
        <strain evidence="8">DSM 19732 / NBRC 101661 / EBR45</strain>
    </source>
</reference>
<dbReference type="GO" id="GO:0016874">
    <property type="term" value="F:ligase activity"/>
    <property type="evidence" value="ECO:0007669"/>
    <property type="project" value="UniProtKB-KW"/>
</dbReference>
<evidence type="ECO:0000259" key="6">
    <source>
        <dbReference type="Pfam" id="PF03738"/>
    </source>
</evidence>